<dbReference type="EMBL" id="CAUJNA010000073">
    <property type="protein sequence ID" value="CAJ1371388.1"/>
    <property type="molecule type" value="Genomic_DNA"/>
</dbReference>
<feature type="non-terminal residue" evidence="2">
    <location>
        <position position="1"/>
    </location>
</feature>
<proteinExistence type="predicted"/>
<dbReference type="AlphaFoldDB" id="A0AA36HNE6"/>
<organism evidence="2 3">
    <name type="scientific">Effrenium voratum</name>
    <dbReference type="NCBI Taxonomy" id="2562239"/>
    <lineage>
        <taxon>Eukaryota</taxon>
        <taxon>Sar</taxon>
        <taxon>Alveolata</taxon>
        <taxon>Dinophyceae</taxon>
        <taxon>Suessiales</taxon>
        <taxon>Symbiodiniaceae</taxon>
        <taxon>Effrenium</taxon>
    </lineage>
</organism>
<feature type="non-terminal residue" evidence="2">
    <location>
        <position position="176"/>
    </location>
</feature>
<comment type="caution">
    <text evidence="2">The sequence shown here is derived from an EMBL/GenBank/DDBJ whole genome shotgun (WGS) entry which is preliminary data.</text>
</comment>
<feature type="coiled-coil region" evidence="1">
    <location>
        <begin position="84"/>
        <end position="111"/>
    </location>
</feature>
<name>A0AA36HNE6_9DINO</name>
<evidence type="ECO:0000256" key="1">
    <source>
        <dbReference type="SAM" id="Coils"/>
    </source>
</evidence>
<accession>A0AA36HNE6</accession>
<protein>
    <submittedName>
        <fullName evidence="2">Uncharacterized protein</fullName>
    </submittedName>
</protein>
<gene>
    <name evidence="2" type="ORF">EVOR1521_LOCUS1699</name>
</gene>
<evidence type="ECO:0000313" key="2">
    <source>
        <dbReference type="EMBL" id="CAJ1371388.1"/>
    </source>
</evidence>
<dbReference type="Proteomes" id="UP001178507">
    <property type="component" value="Unassembled WGS sequence"/>
</dbReference>
<evidence type="ECO:0000313" key="3">
    <source>
        <dbReference type="Proteomes" id="UP001178507"/>
    </source>
</evidence>
<keyword evidence="1" id="KW-0175">Coiled coil</keyword>
<sequence length="176" mass="19612">AELGLQVDRLRSENQKLRELLIELGLELPSADQGGAVRAAETLVSLMTEGGSLVREREELILEHARLTVAQQAAEDQDPDLEQLLQALLEVDALNAEREQLRMERGLQEQAEADELVDALSKLRPLLSETDVLRTERQRLVSERRSLAEVAQGAGVFAEEVLEDEDLELQLLNAVK</sequence>
<keyword evidence="3" id="KW-1185">Reference proteome</keyword>
<reference evidence="2" key="1">
    <citation type="submission" date="2023-08" db="EMBL/GenBank/DDBJ databases">
        <authorList>
            <person name="Chen Y."/>
            <person name="Shah S."/>
            <person name="Dougan E. K."/>
            <person name="Thang M."/>
            <person name="Chan C."/>
        </authorList>
    </citation>
    <scope>NUCLEOTIDE SEQUENCE</scope>
</reference>